<accession>A0A517R9J9</accession>
<keyword evidence="2" id="KW-1185">Reference proteome</keyword>
<sequence length="500" mass="54257">MVEIGTGKSVILCHSCQNYPHTLFLTKVRPMSQLRKCSVVFLSISVLALIICVPSRLSQAAGTSESAPLQVATFECDITPPIGSPLCYGHVAPAKKVVDPLSARGIVILGSEKPIVMLALDWVGANNGAQDVWKKKLAEALDTTTDRCAVHCLHQHDAPGVDISANARLKQQNLNGIMYNEDYLNDVMQRTIQAARASLKTAQPVTHVGTGKGTVKQFASNRRILGPDGKVKIVRYSSSRNPAAIAAPVGTIDPFVRLLSLWNKDQPIVILSYYATHPQSYYGKGGISCDTVGLARALHEKQTPGVLHVHFNGAGGNIGAGKFNNGDPENRPLLAQRLADGMKQAWDTTEKTPISSGDVNWKSKPVLLPLRDTLDETKLTGILENPKARLTDRIRAARDLDYLKRTQAGTTIDITRLKLGPAQVVHMPGELFVEYQLAAQKMAPHDFVCMAAYGDQGPGYIGTTIAYAQGGYETSRVSRTAPEVETVLMQTLKELVTNNY</sequence>
<dbReference type="AlphaFoldDB" id="A0A517R9J9"/>
<dbReference type="KEGG" id="gaz:Pan241w_06210"/>
<evidence type="ECO:0008006" key="3">
    <source>
        <dbReference type="Google" id="ProtNLM"/>
    </source>
</evidence>
<dbReference type="Proteomes" id="UP000317171">
    <property type="component" value="Chromosome"/>
</dbReference>
<organism evidence="1 2">
    <name type="scientific">Gimesia alba</name>
    <dbReference type="NCBI Taxonomy" id="2527973"/>
    <lineage>
        <taxon>Bacteria</taxon>
        <taxon>Pseudomonadati</taxon>
        <taxon>Planctomycetota</taxon>
        <taxon>Planctomycetia</taxon>
        <taxon>Planctomycetales</taxon>
        <taxon>Planctomycetaceae</taxon>
        <taxon>Gimesia</taxon>
    </lineage>
</organism>
<evidence type="ECO:0000313" key="2">
    <source>
        <dbReference type="Proteomes" id="UP000317171"/>
    </source>
</evidence>
<name>A0A517R9J9_9PLAN</name>
<reference evidence="1 2" key="1">
    <citation type="submission" date="2019-02" db="EMBL/GenBank/DDBJ databases">
        <title>Deep-cultivation of Planctomycetes and their phenomic and genomic characterization uncovers novel biology.</title>
        <authorList>
            <person name="Wiegand S."/>
            <person name="Jogler M."/>
            <person name="Boedeker C."/>
            <person name="Pinto D."/>
            <person name="Vollmers J."/>
            <person name="Rivas-Marin E."/>
            <person name="Kohn T."/>
            <person name="Peeters S.H."/>
            <person name="Heuer A."/>
            <person name="Rast P."/>
            <person name="Oberbeckmann S."/>
            <person name="Bunk B."/>
            <person name="Jeske O."/>
            <person name="Meyerdierks A."/>
            <person name="Storesund J.E."/>
            <person name="Kallscheuer N."/>
            <person name="Luecker S."/>
            <person name="Lage O.M."/>
            <person name="Pohl T."/>
            <person name="Merkel B.J."/>
            <person name="Hornburger P."/>
            <person name="Mueller R.-W."/>
            <person name="Bruemmer F."/>
            <person name="Labrenz M."/>
            <person name="Spormann A.M."/>
            <person name="Op den Camp H."/>
            <person name="Overmann J."/>
            <person name="Amann R."/>
            <person name="Jetten M.S.M."/>
            <person name="Mascher T."/>
            <person name="Medema M.H."/>
            <person name="Devos D.P."/>
            <person name="Kaster A.-K."/>
            <person name="Ovreas L."/>
            <person name="Rohde M."/>
            <person name="Galperin M.Y."/>
            <person name="Jogler C."/>
        </authorList>
    </citation>
    <scope>NUCLEOTIDE SEQUENCE [LARGE SCALE GENOMIC DNA]</scope>
    <source>
        <strain evidence="1 2">Pan241w</strain>
    </source>
</reference>
<evidence type="ECO:0000313" key="1">
    <source>
        <dbReference type="EMBL" id="QDT40564.1"/>
    </source>
</evidence>
<dbReference type="EMBL" id="CP036269">
    <property type="protein sequence ID" value="QDT40564.1"/>
    <property type="molecule type" value="Genomic_DNA"/>
</dbReference>
<proteinExistence type="predicted"/>
<gene>
    <name evidence="1" type="ORF">Pan241w_06210</name>
</gene>
<protein>
    <recommendedName>
        <fullName evidence="3">Neutral/alkaline non-lysosomal ceramidase</fullName>
    </recommendedName>
</protein>